<evidence type="ECO:0000313" key="1">
    <source>
        <dbReference type="EMBL" id="PNE29785.1"/>
    </source>
</evidence>
<evidence type="ECO:0000313" key="2">
    <source>
        <dbReference type="Proteomes" id="UP000235945"/>
    </source>
</evidence>
<keyword evidence="2" id="KW-1185">Reference proteome</keyword>
<name>A0A2N8NLZ2_STREU</name>
<dbReference type="EMBL" id="LGUI01000017">
    <property type="protein sequence ID" value="PNE29785.1"/>
    <property type="molecule type" value="Genomic_DNA"/>
</dbReference>
<dbReference type="AlphaFoldDB" id="A0A2N8NLZ2"/>
<reference evidence="2" key="1">
    <citation type="submission" date="2015-07" db="EMBL/GenBank/DDBJ databases">
        <authorList>
            <person name="Graham D.E."/>
            <person name="Giannone R.J."/>
            <person name="Gulvik C.A."/>
            <person name="Hettich R.L."/>
            <person name="Klingeman D.M."/>
            <person name="Mahan K.M."/>
            <person name="Parry R.J."/>
            <person name="Spain J.C."/>
        </authorList>
    </citation>
    <scope>NUCLEOTIDE SEQUENCE [LARGE SCALE GENOMIC DNA]</scope>
    <source>
        <strain evidence="2">ATCC 27428</strain>
    </source>
</reference>
<comment type="caution">
    <text evidence="1">The sequence shown here is derived from an EMBL/GenBank/DDBJ whole genome shotgun (WGS) entry which is preliminary data.</text>
</comment>
<dbReference type="Proteomes" id="UP000235945">
    <property type="component" value="Unassembled WGS sequence"/>
</dbReference>
<evidence type="ECO:0008006" key="3">
    <source>
        <dbReference type="Google" id="ProtNLM"/>
    </source>
</evidence>
<gene>
    <name evidence="1" type="ORF">AF335_33070</name>
</gene>
<proteinExistence type="predicted"/>
<accession>A0A2N8NLZ2</accession>
<organism evidence="1 2">
    <name type="scientific">Streptomyces eurocidicus</name>
    <name type="common">Streptoverticillium eurocidicus</name>
    <dbReference type="NCBI Taxonomy" id="66423"/>
    <lineage>
        <taxon>Bacteria</taxon>
        <taxon>Bacillati</taxon>
        <taxon>Actinomycetota</taxon>
        <taxon>Actinomycetes</taxon>
        <taxon>Kitasatosporales</taxon>
        <taxon>Streptomycetaceae</taxon>
        <taxon>Streptomyces</taxon>
    </lineage>
</organism>
<sequence>MILLQPSIPGGLFYALLEEAPMALTTHHLNLDPKQVTIAALGLLDRQLTLGGIPARYSELSFTGGLGDVINVNRESRGIPVQASGITEPIWNPVKGDKTKFAAVSDRPLPTNDRRAPVGFINESRFPVQLTTLAQNATTLSMEQVAFDLKQFGSQILTKLTRGFAEYFDDTTASFIKANINRSGLSPAQKKVVGGDVEVSIPVADGTGENMKRRALGLRTALVDARMAMNLANVPAGERYLIAGPEVEAILLKDPEFVAVDYSGDTSALRRAVVGRIYGFDIVIHNSFGLEMYLFHKSAMILVSACPAIPMGAVNGSIQNINGIATRMLIDYDYGKKADTIGLDTMYGLSTVREDPDYSVRGVGIGESFVRGLKVSITEKAPAPSGS</sequence>
<protein>
    <recommendedName>
        <fullName evidence="3">Phage capsid protein</fullName>
    </recommendedName>
</protein>